<dbReference type="SUPFAM" id="SSF54001">
    <property type="entry name" value="Cysteine proteinases"/>
    <property type="match status" value="1"/>
</dbReference>
<accession>A0A1M5DVD7</accession>
<dbReference type="RefSeq" id="WP_072887998.1">
    <property type="nucleotide sequence ID" value="NZ_FQVW01000003.1"/>
</dbReference>
<dbReference type="AlphaFoldDB" id="A0A1M5DVD7"/>
<evidence type="ECO:0000313" key="1">
    <source>
        <dbReference type="EMBL" id="SHF70801.1"/>
    </source>
</evidence>
<sequence length="188" mass="21823">MTNKKIYIILTDTGTMFTKTIKAYTRKPYNHASISLDSSLLDVYSFGRKTPRNPFIGGFVKENIQEGLFEQARCAIYSCEVTEEQHRKMEKFIKDTERNKDQLRYNLLGLAGFILNKPIKRENAYFCSQFVATVLEYGEVISFQKPTSLITPHDIQEEKIFKLVFQGNIDDFHTNRNNLHLNSIELPV</sequence>
<organism evidence="1 2">
    <name type="scientific">Ornithinibacillus halophilus</name>
    <dbReference type="NCBI Taxonomy" id="930117"/>
    <lineage>
        <taxon>Bacteria</taxon>
        <taxon>Bacillati</taxon>
        <taxon>Bacillota</taxon>
        <taxon>Bacilli</taxon>
        <taxon>Bacillales</taxon>
        <taxon>Bacillaceae</taxon>
        <taxon>Ornithinibacillus</taxon>
    </lineage>
</organism>
<dbReference type="EMBL" id="FQVW01000003">
    <property type="protein sequence ID" value="SHF70801.1"/>
    <property type="molecule type" value="Genomic_DNA"/>
</dbReference>
<dbReference type="Gene3D" id="3.90.1720.10">
    <property type="entry name" value="endopeptidase domain like (from Nostoc punctiforme)"/>
    <property type="match status" value="1"/>
</dbReference>
<evidence type="ECO:0000313" key="2">
    <source>
        <dbReference type="Proteomes" id="UP000183988"/>
    </source>
</evidence>
<dbReference type="OrthoDB" id="1645744at2"/>
<reference evidence="1 2" key="1">
    <citation type="submission" date="2016-11" db="EMBL/GenBank/DDBJ databases">
        <authorList>
            <person name="Jaros S."/>
            <person name="Januszkiewicz K."/>
            <person name="Wedrychowicz H."/>
        </authorList>
    </citation>
    <scope>NUCLEOTIDE SEQUENCE [LARGE SCALE GENOMIC DNA]</scope>
    <source>
        <strain evidence="1 2">IBRC-M 10683</strain>
    </source>
</reference>
<proteinExistence type="predicted"/>
<protein>
    <recommendedName>
        <fullName evidence="3">Permuted papain-like amidase enzyme, YaeF/YiiX, C92 family</fullName>
    </recommendedName>
</protein>
<dbReference type="InterPro" id="IPR038765">
    <property type="entry name" value="Papain-like_cys_pep_sf"/>
</dbReference>
<keyword evidence="2" id="KW-1185">Reference proteome</keyword>
<name>A0A1M5DVD7_9BACI</name>
<dbReference type="Proteomes" id="UP000183988">
    <property type="component" value="Unassembled WGS sequence"/>
</dbReference>
<evidence type="ECO:0008006" key="3">
    <source>
        <dbReference type="Google" id="ProtNLM"/>
    </source>
</evidence>
<gene>
    <name evidence="1" type="ORF">SAMN05216225_100316</name>
</gene>